<keyword evidence="2" id="KW-1185">Reference proteome</keyword>
<organism evidence="1 2">
    <name type="scientific">Ophiobolus disseminans</name>
    <dbReference type="NCBI Taxonomy" id="1469910"/>
    <lineage>
        <taxon>Eukaryota</taxon>
        <taxon>Fungi</taxon>
        <taxon>Dikarya</taxon>
        <taxon>Ascomycota</taxon>
        <taxon>Pezizomycotina</taxon>
        <taxon>Dothideomycetes</taxon>
        <taxon>Pleosporomycetidae</taxon>
        <taxon>Pleosporales</taxon>
        <taxon>Pleosporineae</taxon>
        <taxon>Phaeosphaeriaceae</taxon>
        <taxon>Ophiobolus</taxon>
    </lineage>
</organism>
<evidence type="ECO:0000313" key="2">
    <source>
        <dbReference type="Proteomes" id="UP000799424"/>
    </source>
</evidence>
<dbReference type="OrthoDB" id="2997776at2759"/>
<name>A0A6A7A5M4_9PLEO</name>
<gene>
    <name evidence="1" type="ORF">CC86DRAFT_368688</name>
</gene>
<proteinExistence type="predicted"/>
<dbReference type="Proteomes" id="UP000799424">
    <property type="component" value="Unassembled WGS sequence"/>
</dbReference>
<sequence>MRFDRLSDNGTRAVFRQVRVNGHSPTVLGGSVRGWVPFIERYCKETKKPKPRTMNKSKSTAGRPVWEKTYRKWCSELHRIERSRYIYTLRNHTSIGRGDRPPYSIRLPPYSHDTAIVGLQIDCSASEISFDWRRTLSAFFMEAHFVSLAAQRPDTKREYDRAIERAAKDILFARCSKYDNRNLSDWRRARRKRLQPWVARHWWRMASTHRLLTEDFVFGAMELFNREEYALHNLVELQDYDVDTAETVPEKCARDRWALMKWPVTRKERKELEDSAFFCWHWR</sequence>
<protein>
    <submittedName>
        <fullName evidence="1">Uncharacterized protein</fullName>
    </submittedName>
</protein>
<dbReference type="AlphaFoldDB" id="A0A6A7A5M4"/>
<dbReference type="EMBL" id="MU006222">
    <property type="protein sequence ID" value="KAF2828456.1"/>
    <property type="molecule type" value="Genomic_DNA"/>
</dbReference>
<accession>A0A6A7A5M4</accession>
<evidence type="ECO:0000313" key="1">
    <source>
        <dbReference type="EMBL" id="KAF2828456.1"/>
    </source>
</evidence>
<reference evidence="1" key="1">
    <citation type="journal article" date="2020" name="Stud. Mycol.">
        <title>101 Dothideomycetes genomes: a test case for predicting lifestyles and emergence of pathogens.</title>
        <authorList>
            <person name="Haridas S."/>
            <person name="Albert R."/>
            <person name="Binder M."/>
            <person name="Bloem J."/>
            <person name="Labutti K."/>
            <person name="Salamov A."/>
            <person name="Andreopoulos B."/>
            <person name="Baker S."/>
            <person name="Barry K."/>
            <person name="Bills G."/>
            <person name="Bluhm B."/>
            <person name="Cannon C."/>
            <person name="Castanera R."/>
            <person name="Culley D."/>
            <person name="Daum C."/>
            <person name="Ezra D."/>
            <person name="Gonzalez J."/>
            <person name="Henrissat B."/>
            <person name="Kuo A."/>
            <person name="Liang C."/>
            <person name="Lipzen A."/>
            <person name="Lutzoni F."/>
            <person name="Magnuson J."/>
            <person name="Mondo S."/>
            <person name="Nolan M."/>
            <person name="Ohm R."/>
            <person name="Pangilinan J."/>
            <person name="Park H.-J."/>
            <person name="Ramirez L."/>
            <person name="Alfaro M."/>
            <person name="Sun H."/>
            <person name="Tritt A."/>
            <person name="Yoshinaga Y."/>
            <person name="Zwiers L.-H."/>
            <person name="Turgeon B."/>
            <person name="Goodwin S."/>
            <person name="Spatafora J."/>
            <person name="Crous P."/>
            <person name="Grigoriev I."/>
        </authorList>
    </citation>
    <scope>NUCLEOTIDE SEQUENCE</scope>
    <source>
        <strain evidence="1">CBS 113818</strain>
    </source>
</reference>